<dbReference type="Pfam" id="PF04170">
    <property type="entry name" value="NlpE"/>
    <property type="match status" value="1"/>
</dbReference>
<sequence length="170" mass="19030">MKNQYLVLAFALLTLAGCQNEKNKEALSYQVHNTGIKQTQSATPVDHLQVITTDTFSDPANSARHALNWEGTYNGMLPCADCSGIDITLTIDKNGYYILTQDFKDQNNGHFNSHGKFTWDKLGNMITLSEESVPNQYLVVEDRLIKLDSNGEKVTGDLASFYNFNKLSEQ</sequence>
<dbReference type="AlphaFoldDB" id="A0A511QCZ7"/>
<dbReference type="InterPro" id="IPR007298">
    <property type="entry name" value="Cu-R_lipoprotein_NlpE"/>
</dbReference>
<proteinExistence type="predicted"/>
<dbReference type="PROSITE" id="PS51257">
    <property type="entry name" value="PROKAR_LIPOPROTEIN"/>
    <property type="match status" value="1"/>
</dbReference>
<evidence type="ECO:0000313" key="2">
    <source>
        <dbReference type="Proteomes" id="UP000321922"/>
    </source>
</evidence>
<gene>
    <name evidence="1" type="ORF">VSA01S_12810</name>
</gene>
<dbReference type="OrthoDB" id="5348860at2"/>
<dbReference type="EMBL" id="BJXJ01000010">
    <property type="protein sequence ID" value="GEM75169.1"/>
    <property type="molecule type" value="Genomic_DNA"/>
</dbReference>
<comment type="caution">
    <text evidence="1">The sequence shown here is derived from an EMBL/GenBank/DDBJ whole genome shotgun (WGS) entry which is preliminary data.</text>
</comment>
<dbReference type="Proteomes" id="UP000321922">
    <property type="component" value="Unassembled WGS sequence"/>
</dbReference>
<keyword evidence="2" id="KW-1185">Reference proteome</keyword>
<keyword evidence="1" id="KW-0449">Lipoprotein</keyword>
<evidence type="ECO:0000313" key="1">
    <source>
        <dbReference type="EMBL" id="GEM75169.1"/>
    </source>
</evidence>
<protein>
    <submittedName>
        <fullName evidence="1">Lipoprotein</fullName>
    </submittedName>
</protein>
<accession>A0A511QCZ7</accession>
<organism evidence="1 2">
    <name type="scientific">Vibrio sagamiensis NBRC 104589</name>
    <dbReference type="NCBI Taxonomy" id="1219064"/>
    <lineage>
        <taxon>Bacteria</taxon>
        <taxon>Pseudomonadati</taxon>
        <taxon>Pseudomonadota</taxon>
        <taxon>Gammaproteobacteria</taxon>
        <taxon>Vibrionales</taxon>
        <taxon>Vibrionaceae</taxon>
        <taxon>Vibrio</taxon>
    </lineage>
</organism>
<dbReference type="Gene3D" id="2.40.128.640">
    <property type="match status" value="1"/>
</dbReference>
<name>A0A511QCZ7_9VIBR</name>
<reference evidence="1 2" key="1">
    <citation type="submission" date="2019-07" db="EMBL/GenBank/DDBJ databases">
        <title>Whole genome shotgun sequence of Vibrio sagamiensis NBRC 104589.</title>
        <authorList>
            <person name="Hosoyama A."/>
            <person name="Uohara A."/>
            <person name="Ohji S."/>
            <person name="Ichikawa N."/>
        </authorList>
    </citation>
    <scope>NUCLEOTIDE SEQUENCE [LARGE SCALE GENOMIC DNA]</scope>
    <source>
        <strain evidence="1 2">NBRC 104589</strain>
    </source>
</reference>
<dbReference type="RefSeq" id="WP_039982883.1">
    <property type="nucleotide sequence ID" value="NZ_BAOJ01000144.1"/>
</dbReference>